<dbReference type="Gene3D" id="1.10.10.60">
    <property type="entry name" value="Homeodomain-like"/>
    <property type="match status" value="2"/>
</dbReference>
<keyword evidence="3" id="KW-0804">Transcription</keyword>
<gene>
    <name evidence="6" type="ORF">GC098_21030</name>
</gene>
<accession>A0ABX1XZ86</accession>
<dbReference type="SUPFAM" id="SSF46689">
    <property type="entry name" value="Homeodomain-like"/>
    <property type="match status" value="1"/>
</dbReference>
<evidence type="ECO:0000256" key="1">
    <source>
        <dbReference type="ARBA" id="ARBA00023015"/>
    </source>
</evidence>
<evidence type="ECO:0000259" key="5">
    <source>
        <dbReference type="PROSITE" id="PS01124"/>
    </source>
</evidence>
<name>A0ABX1XZ86_9BACL</name>
<keyword evidence="1" id="KW-0805">Transcription regulation</keyword>
<proteinExistence type="predicted"/>
<feature type="domain" description="HTH araC/xylS-type" evidence="5">
    <location>
        <begin position="638"/>
        <end position="736"/>
    </location>
</feature>
<keyword evidence="4" id="KW-0472">Membrane</keyword>
<evidence type="ECO:0000256" key="4">
    <source>
        <dbReference type="SAM" id="Phobius"/>
    </source>
</evidence>
<evidence type="ECO:0000256" key="2">
    <source>
        <dbReference type="ARBA" id="ARBA00023125"/>
    </source>
</evidence>
<keyword evidence="4" id="KW-1133">Transmembrane helix</keyword>
<dbReference type="PRINTS" id="PR00032">
    <property type="entry name" value="HTHARAC"/>
</dbReference>
<sequence length="739" mass="85802">MLVFKIFISFLVIILLFSSFNLLSVHLFGKGVQKEIIQYNRLMLKNTAERYQTHFERMKTILFDLYSDEYVVAFNRQLLRKSPLDIEFSSAMELMKPLRAQAYNPMLYLHNVLIHFNTPSIVFEKEGSVEADMFFSRFYVSEDYPLSFWENNFHDSRNYRLHAEETFTVSSLNSALDLQLIPFSFRVPASNYQVIALLDAKLMREAYYGEEDNRQFMILEKDGSLLYSTSGRLAATDIPKFNESEDYILSGDYYFFREAPADSSLTYVTAVPYSNIAARVRTTTLTLILISGAAIIIGLLASVFFSRKINRPVKDMVTLLLRRDSGKLKSTIHEFDLIHQNIRDLMLEKEATLKDLIDKRSLLTSFGYINKLKAIRSDINDWKDIAEMNEPFFIVLYQLHFKMLSVENSQMKTDRMAYYIQEYINVVMSESVPSSHTFQIENNQILSLIRGKDLGEELEQGLGMLKMILDRDKDYFLATIAISSVYEHSSQFNDAYLEVQEMAQRARPVDESQVIRERRHVPPQLVFTVQQEQELYANLQAGNHEFCISFLNRMLEQFDRKEASIQQLKQLAAGIIARVVKILAPYGVDAESSMQQRHMALMKECYTLDQFKQFYEHLFLTSATIILSIKDEQDPTISFILDYVENRYAEDLSLELLADKLNLSVAYLSVYIKEKTGTNFSEHLNAIRIRKAKELLTEHNLSVQEIGLQIGYQNVTSFIRMFKKITGIPPGEYRKSKRM</sequence>
<comment type="caution">
    <text evidence="6">The sequence shown here is derived from an EMBL/GenBank/DDBJ whole genome shotgun (WGS) entry which is preliminary data.</text>
</comment>
<dbReference type="SMART" id="SM00342">
    <property type="entry name" value="HTH_ARAC"/>
    <property type="match status" value="1"/>
</dbReference>
<dbReference type="EMBL" id="WHOA01000143">
    <property type="protein sequence ID" value="NOU73856.1"/>
    <property type="molecule type" value="Genomic_DNA"/>
</dbReference>
<evidence type="ECO:0000313" key="6">
    <source>
        <dbReference type="EMBL" id="NOU73856.1"/>
    </source>
</evidence>
<dbReference type="InterPro" id="IPR018062">
    <property type="entry name" value="HTH_AraC-typ_CS"/>
</dbReference>
<evidence type="ECO:0000256" key="3">
    <source>
        <dbReference type="ARBA" id="ARBA00023163"/>
    </source>
</evidence>
<evidence type="ECO:0000313" key="7">
    <source>
        <dbReference type="Proteomes" id="UP000616779"/>
    </source>
</evidence>
<dbReference type="Proteomes" id="UP000616779">
    <property type="component" value="Unassembled WGS sequence"/>
</dbReference>
<dbReference type="Gene3D" id="6.10.340.10">
    <property type="match status" value="1"/>
</dbReference>
<keyword evidence="2" id="KW-0238">DNA-binding</keyword>
<protein>
    <submittedName>
        <fullName evidence="6">Helix-turn-helix domain-containing protein</fullName>
    </submittedName>
</protein>
<dbReference type="PROSITE" id="PS00041">
    <property type="entry name" value="HTH_ARAC_FAMILY_1"/>
    <property type="match status" value="1"/>
</dbReference>
<feature type="transmembrane region" description="Helical" evidence="4">
    <location>
        <begin position="285"/>
        <end position="306"/>
    </location>
</feature>
<dbReference type="PANTHER" id="PTHR43280:SF2">
    <property type="entry name" value="HTH-TYPE TRANSCRIPTIONAL REGULATOR EXSA"/>
    <property type="match status" value="1"/>
</dbReference>
<dbReference type="PROSITE" id="PS01124">
    <property type="entry name" value="HTH_ARAC_FAMILY_2"/>
    <property type="match status" value="1"/>
</dbReference>
<dbReference type="InterPro" id="IPR018060">
    <property type="entry name" value="HTH_AraC"/>
</dbReference>
<keyword evidence="7" id="KW-1185">Reference proteome</keyword>
<organism evidence="6 7">
    <name type="scientific">Paenibacillus phytorum</name>
    <dbReference type="NCBI Taxonomy" id="2654977"/>
    <lineage>
        <taxon>Bacteria</taxon>
        <taxon>Bacillati</taxon>
        <taxon>Bacillota</taxon>
        <taxon>Bacilli</taxon>
        <taxon>Bacillales</taxon>
        <taxon>Paenibacillaceae</taxon>
        <taxon>Paenibacillus</taxon>
    </lineage>
</organism>
<dbReference type="Pfam" id="PF12833">
    <property type="entry name" value="HTH_18"/>
    <property type="match status" value="1"/>
</dbReference>
<dbReference type="InterPro" id="IPR020449">
    <property type="entry name" value="Tscrpt_reg_AraC-type_HTH"/>
</dbReference>
<keyword evidence="4" id="KW-0812">Transmembrane</keyword>
<dbReference type="InterPro" id="IPR009057">
    <property type="entry name" value="Homeodomain-like_sf"/>
</dbReference>
<reference evidence="6 7" key="1">
    <citation type="submission" date="2019-10" db="EMBL/GenBank/DDBJ databases">
        <title>Description of Paenibacillus terrestris sp. nov.</title>
        <authorList>
            <person name="Carlier A."/>
            <person name="Qi S."/>
        </authorList>
    </citation>
    <scope>NUCLEOTIDE SEQUENCE [LARGE SCALE GENOMIC DNA]</scope>
    <source>
        <strain evidence="6 7">LMG 31458</strain>
    </source>
</reference>
<dbReference type="PANTHER" id="PTHR43280">
    <property type="entry name" value="ARAC-FAMILY TRANSCRIPTIONAL REGULATOR"/>
    <property type="match status" value="1"/>
</dbReference>